<dbReference type="Proteomes" id="UP000008810">
    <property type="component" value="Chromosome 2"/>
</dbReference>
<reference evidence="1 2" key="1">
    <citation type="journal article" date="2010" name="Nature">
        <title>Genome sequencing and analysis of the model grass Brachypodium distachyon.</title>
        <authorList>
            <consortium name="International Brachypodium Initiative"/>
        </authorList>
    </citation>
    <scope>NUCLEOTIDE SEQUENCE [LARGE SCALE GENOMIC DNA]</scope>
    <source>
        <strain evidence="1 2">Bd21</strain>
    </source>
</reference>
<dbReference type="EMBL" id="CM000881">
    <property type="protein sequence ID" value="PNT72349.1"/>
    <property type="molecule type" value="Genomic_DNA"/>
</dbReference>
<keyword evidence="3" id="KW-1185">Reference proteome</keyword>
<dbReference type="Gramene" id="PNT72349">
    <property type="protein sequence ID" value="PNT72349"/>
    <property type="gene ID" value="BRADI_2g42938v3"/>
</dbReference>
<evidence type="ECO:0000313" key="1">
    <source>
        <dbReference type="EMBL" id="PNT72349.1"/>
    </source>
</evidence>
<proteinExistence type="predicted"/>
<sequence length="78" mass="8555">MASDGSFCTGVIASVRCLASTVQRELCPNRMLHANAIDIPPKSESESPHMDLVLSTSIGPKPFFTTEYFIFFGFLVVQ</sequence>
<protein>
    <submittedName>
        <fullName evidence="1 2">Uncharacterized protein</fullName>
    </submittedName>
</protein>
<evidence type="ECO:0000313" key="3">
    <source>
        <dbReference type="Proteomes" id="UP000008810"/>
    </source>
</evidence>
<gene>
    <name evidence="1" type="ORF">BRADI_2g42938v3</name>
</gene>
<reference evidence="2" key="3">
    <citation type="submission" date="2018-08" db="UniProtKB">
        <authorList>
            <consortium name="EnsemblPlants"/>
        </authorList>
    </citation>
    <scope>IDENTIFICATION</scope>
    <source>
        <strain evidence="2">cv. Bd21</strain>
    </source>
</reference>
<organism evidence="1">
    <name type="scientific">Brachypodium distachyon</name>
    <name type="common">Purple false brome</name>
    <name type="synonym">Trachynia distachya</name>
    <dbReference type="NCBI Taxonomy" id="15368"/>
    <lineage>
        <taxon>Eukaryota</taxon>
        <taxon>Viridiplantae</taxon>
        <taxon>Streptophyta</taxon>
        <taxon>Embryophyta</taxon>
        <taxon>Tracheophyta</taxon>
        <taxon>Spermatophyta</taxon>
        <taxon>Magnoliopsida</taxon>
        <taxon>Liliopsida</taxon>
        <taxon>Poales</taxon>
        <taxon>Poaceae</taxon>
        <taxon>BOP clade</taxon>
        <taxon>Pooideae</taxon>
        <taxon>Stipodae</taxon>
        <taxon>Brachypodieae</taxon>
        <taxon>Brachypodium</taxon>
    </lineage>
</organism>
<name>A0A2K2DDL0_BRADI</name>
<evidence type="ECO:0000313" key="2">
    <source>
        <dbReference type="EnsemblPlants" id="PNT72349"/>
    </source>
</evidence>
<reference evidence="1" key="2">
    <citation type="submission" date="2017-06" db="EMBL/GenBank/DDBJ databases">
        <title>WGS assembly of Brachypodium distachyon.</title>
        <authorList>
            <consortium name="The International Brachypodium Initiative"/>
            <person name="Lucas S."/>
            <person name="Harmon-Smith M."/>
            <person name="Lail K."/>
            <person name="Tice H."/>
            <person name="Grimwood J."/>
            <person name="Bruce D."/>
            <person name="Barry K."/>
            <person name="Shu S."/>
            <person name="Lindquist E."/>
            <person name="Wang M."/>
            <person name="Pitluck S."/>
            <person name="Vogel J.P."/>
            <person name="Garvin D.F."/>
            <person name="Mockler T.C."/>
            <person name="Schmutz J."/>
            <person name="Rokhsar D."/>
            <person name="Bevan M.W."/>
        </authorList>
    </citation>
    <scope>NUCLEOTIDE SEQUENCE</scope>
    <source>
        <strain evidence="1">Bd21</strain>
    </source>
</reference>
<dbReference type="AlphaFoldDB" id="A0A2K2DDL0"/>
<accession>A0A2K2DDL0</accession>
<dbReference type="InParanoid" id="A0A2K2DDL0"/>
<dbReference type="EnsemblPlants" id="PNT72349">
    <property type="protein sequence ID" value="PNT72349"/>
    <property type="gene ID" value="BRADI_2g42938v3"/>
</dbReference>